<dbReference type="AlphaFoldDB" id="A0AAN6JH96"/>
<organism evidence="2 3">
    <name type="scientific">Tilletia horrida</name>
    <dbReference type="NCBI Taxonomy" id="155126"/>
    <lineage>
        <taxon>Eukaryota</taxon>
        <taxon>Fungi</taxon>
        <taxon>Dikarya</taxon>
        <taxon>Basidiomycota</taxon>
        <taxon>Ustilaginomycotina</taxon>
        <taxon>Exobasidiomycetes</taxon>
        <taxon>Tilletiales</taxon>
        <taxon>Tilletiaceae</taxon>
        <taxon>Tilletia</taxon>
    </lineage>
</organism>
<comment type="caution">
    <text evidence="2">The sequence shown here is derived from an EMBL/GenBank/DDBJ whole genome shotgun (WGS) entry which is preliminary data.</text>
</comment>
<evidence type="ECO:0000313" key="3">
    <source>
        <dbReference type="Proteomes" id="UP001176521"/>
    </source>
</evidence>
<dbReference type="Proteomes" id="UP001176521">
    <property type="component" value="Unassembled WGS sequence"/>
</dbReference>
<protein>
    <submittedName>
        <fullName evidence="2">Uncharacterized protein</fullName>
    </submittedName>
</protein>
<sequence>MTYSRATPRGDTLPQRGQPKPEDEGNQEDEPPSDYSWPFSDDALEATMRAADGSRTVAEGREEEEQPQQQWRLLSRRGWDEDLSAPLDEKPVDVDIPPGELDRLEREARRSAAHGRMHKDADQPGLGTSAGAGAGAAAAASPRPAPRRGDLSRLRPNVQALIEKRMAEGKWPPPSPPPNPDRHSFYQSTRPWPVDPNNDAPYSDDIWPDYAARRMEAATPPPPLGRLSVRPRKGYRFYGDDPDAPSSPNPYWPATVDQDATPSPPTPQASGPEPWTPS</sequence>
<proteinExistence type="predicted"/>
<gene>
    <name evidence="2" type="ORF">OC842_007296</name>
</gene>
<accession>A0AAN6JH96</accession>
<dbReference type="EMBL" id="JAPDMQ010000890">
    <property type="protein sequence ID" value="KAK0519866.1"/>
    <property type="molecule type" value="Genomic_DNA"/>
</dbReference>
<feature type="non-terminal residue" evidence="2">
    <location>
        <position position="278"/>
    </location>
</feature>
<feature type="region of interest" description="Disordered" evidence="1">
    <location>
        <begin position="1"/>
        <end position="278"/>
    </location>
</feature>
<name>A0AAN6JH96_9BASI</name>
<evidence type="ECO:0000313" key="2">
    <source>
        <dbReference type="EMBL" id="KAK0519866.1"/>
    </source>
</evidence>
<reference evidence="2" key="1">
    <citation type="journal article" date="2023" name="PhytoFront">
        <title>Draft Genome Resources of Seven Strains of Tilletia horrida, Causal Agent of Kernel Smut of Rice.</title>
        <authorList>
            <person name="Khanal S."/>
            <person name="Antony Babu S."/>
            <person name="Zhou X.G."/>
        </authorList>
    </citation>
    <scope>NUCLEOTIDE SEQUENCE</scope>
    <source>
        <strain evidence="2">TX3</strain>
    </source>
</reference>
<feature type="compositionally biased region" description="Basic and acidic residues" evidence="1">
    <location>
        <begin position="100"/>
        <end position="110"/>
    </location>
</feature>
<keyword evidence="3" id="KW-1185">Reference proteome</keyword>
<evidence type="ECO:0000256" key="1">
    <source>
        <dbReference type="SAM" id="MobiDB-lite"/>
    </source>
</evidence>